<gene>
    <name evidence="6" type="ORF">FME351_LOCUS27444</name>
    <name evidence="5" type="ORF">GRG538_LOCUS23886</name>
    <name evidence="7" type="ORF">HFQ381_LOCUS7358</name>
    <name evidence="4" type="ORF">LUA448_LOCUS8619</name>
    <name evidence="10" type="ORF">QYT958_LOCUS19756</name>
    <name evidence="3" type="ORF">TIS948_LOCUS788</name>
    <name evidence="9" type="ORF">TSG867_LOCUS31921</name>
    <name evidence="8" type="ORF">UJA718_LOCUS25426</name>
</gene>
<evidence type="ECO:0000256" key="1">
    <source>
        <dbReference type="ARBA" id="ARBA00093458"/>
    </source>
</evidence>
<feature type="compositionally biased region" description="Polar residues" evidence="2">
    <location>
        <begin position="1"/>
        <end position="11"/>
    </location>
</feature>
<evidence type="ECO:0000313" key="6">
    <source>
        <dbReference type="EMBL" id="CAF3696883.1"/>
    </source>
</evidence>
<dbReference type="Proteomes" id="UP000663869">
    <property type="component" value="Unassembled WGS sequence"/>
</dbReference>
<evidence type="ECO:0000313" key="11">
    <source>
        <dbReference type="Proteomes" id="UP000663833"/>
    </source>
</evidence>
<accession>A0A817SX03</accession>
<dbReference type="Proteomes" id="UP000663873">
    <property type="component" value="Unassembled WGS sequence"/>
</dbReference>
<dbReference type="EMBL" id="CAJOBO010000350">
    <property type="protein sequence ID" value="CAF4199126.1"/>
    <property type="molecule type" value="Genomic_DNA"/>
</dbReference>
<organism evidence="4 11">
    <name type="scientific">Rotaria socialis</name>
    <dbReference type="NCBI Taxonomy" id="392032"/>
    <lineage>
        <taxon>Eukaryota</taxon>
        <taxon>Metazoa</taxon>
        <taxon>Spiralia</taxon>
        <taxon>Gnathifera</taxon>
        <taxon>Rotifera</taxon>
        <taxon>Eurotatoria</taxon>
        <taxon>Bdelloidea</taxon>
        <taxon>Philodinida</taxon>
        <taxon>Philodinidae</taxon>
        <taxon>Rotaria</taxon>
    </lineage>
</organism>
<evidence type="ECO:0000313" key="7">
    <source>
        <dbReference type="EMBL" id="CAF4199126.1"/>
    </source>
</evidence>
<reference evidence="4" key="1">
    <citation type="submission" date="2021-02" db="EMBL/GenBank/DDBJ databases">
        <authorList>
            <person name="Nowell W R."/>
        </authorList>
    </citation>
    <scope>NUCLEOTIDE SEQUENCE</scope>
</reference>
<dbReference type="EMBL" id="CAJOBP010006222">
    <property type="protein sequence ID" value="CAF4487861.1"/>
    <property type="molecule type" value="Genomic_DNA"/>
</dbReference>
<dbReference type="Proteomes" id="UP000663825">
    <property type="component" value="Unassembled WGS sequence"/>
</dbReference>
<sequence>MKRSYSFLNSNSKKRSKTIDDSTKKSSLTLNSLQFFLVESKNLFIDYLHMSPIIFKHQLYSLASNNCTLVDRELQEMFNQNQIRFFHSDLGIMLMFTNDYQFLVEQQLNENNLSSLSIEKNRLKQRLTQDLLPNNKRLSIDKNSLENGFDLNTNDIHLLIQLGLLLPKQIDQYWFSIPNLAQFVACIEKGRRTLIQILSRRTYREIPMNEFRLRDTKKQCLLGFDYHIHDLIGANLAHVIDAPTGPIVKMGPEKFII</sequence>
<evidence type="ECO:0000313" key="5">
    <source>
        <dbReference type="EMBL" id="CAF3625360.1"/>
    </source>
</evidence>
<evidence type="ECO:0000256" key="2">
    <source>
        <dbReference type="SAM" id="MobiDB-lite"/>
    </source>
</evidence>
<evidence type="ECO:0000313" key="3">
    <source>
        <dbReference type="EMBL" id="CAF2987475.1"/>
    </source>
</evidence>
<dbReference type="Pfam" id="PF10494">
    <property type="entry name" value="Stk19"/>
    <property type="match status" value="1"/>
</dbReference>
<proteinExistence type="inferred from homology"/>
<dbReference type="PANTHER" id="PTHR15243">
    <property type="entry name" value="SERINE/THREONINE-PROTEIN KINASE 19"/>
    <property type="match status" value="1"/>
</dbReference>
<name>A0A817SX03_9BILA</name>
<comment type="caution">
    <text evidence="4">The sequence shown here is derived from an EMBL/GenBank/DDBJ whole genome shotgun (WGS) entry which is preliminary data.</text>
</comment>
<dbReference type="EMBL" id="CAJNYU010003733">
    <property type="protein sequence ID" value="CAF3696883.1"/>
    <property type="molecule type" value="Genomic_DNA"/>
</dbReference>
<dbReference type="EMBL" id="CAJNYD010000919">
    <property type="protein sequence ID" value="CAF3306944.1"/>
    <property type="molecule type" value="Genomic_DNA"/>
</dbReference>
<dbReference type="Proteomes" id="UP000663872">
    <property type="component" value="Unassembled WGS sequence"/>
</dbReference>
<dbReference type="AlphaFoldDB" id="A0A817SX03"/>
<dbReference type="InterPro" id="IPR018865">
    <property type="entry name" value="STK19-like"/>
</dbReference>
<dbReference type="Proteomes" id="UP000663851">
    <property type="component" value="Unassembled WGS sequence"/>
</dbReference>
<dbReference type="EMBL" id="CAJNYT010003997">
    <property type="protein sequence ID" value="CAF3625360.1"/>
    <property type="molecule type" value="Genomic_DNA"/>
</dbReference>
<dbReference type="EMBL" id="CAJOBQ010006451">
    <property type="protein sequence ID" value="CAF4672034.1"/>
    <property type="molecule type" value="Genomic_DNA"/>
</dbReference>
<evidence type="ECO:0000313" key="10">
    <source>
        <dbReference type="EMBL" id="CAF4733724.1"/>
    </source>
</evidence>
<feature type="region of interest" description="Disordered" evidence="2">
    <location>
        <begin position="1"/>
        <end position="21"/>
    </location>
</feature>
<dbReference type="Proteomes" id="UP000663833">
    <property type="component" value="Unassembled WGS sequence"/>
</dbReference>
<dbReference type="EMBL" id="CAJNXB010000021">
    <property type="protein sequence ID" value="CAF2987475.1"/>
    <property type="molecule type" value="Genomic_DNA"/>
</dbReference>
<evidence type="ECO:0000313" key="12">
    <source>
        <dbReference type="Proteomes" id="UP000663873"/>
    </source>
</evidence>
<comment type="similarity">
    <text evidence="1">Belongs to the STK19 family.</text>
</comment>
<dbReference type="Proteomes" id="UP000663862">
    <property type="component" value="Unassembled WGS sequence"/>
</dbReference>
<dbReference type="PANTHER" id="PTHR15243:SF0">
    <property type="entry name" value="SERINE_THREONINE-PROTEIN KINASE 19"/>
    <property type="match status" value="1"/>
</dbReference>
<evidence type="ECO:0000313" key="9">
    <source>
        <dbReference type="EMBL" id="CAF4672034.1"/>
    </source>
</evidence>
<dbReference type="EMBL" id="CAJOBR010003324">
    <property type="protein sequence ID" value="CAF4733724.1"/>
    <property type="molecule type" value="Genomic_DNA"/>
</dbReference>
<evidence type="ECO:0000313" key="4">
    <source>
        <dbReference type="EMBL" id="CAF3306944.1"/>
    </source>
</evidence>
<evidence type="ECO:0000313" key="8">
    <source>
        <dbReference type="EMBL" id="CAF4487861.1"/>
    </source>
</evidence>
<dbReference type="Proteomes" id="UP000663848">
    <property type="component" value="Unassembled WGS sequence"/>
</dbReference>
<protein>
    <submittedName>
        <fullName evidence="4">Uncharacterized protein</fullName>
    </submittedName>
</protein>
<dbReference type="OrthoDB" id="10261701at2759"/>
<keyword evidence="12" id="KW-1185">Reference proteome</keyword>